<name>A0AA36N486_9DINO</name>
<feature type="coiled-coil region" evidence="1">
    <location>
        <begin position="58"/>
        <end position="145"/>
    </location>
</feature>
<reference evidence="4" key="1">
    <citation type="submission" date="2023-08" db="EMBL/GenBank/DDBJ databases">
        <authorList>
            <person name="Chen Y."/>
            <person name="Shah S."/>
            <person name="Dougan E. K."/>
            <person name="Thang M."/>
            <person name="Chan C."/>
        </authorList>
    </citation>
    <scope>NUCLEOTIDE SEQUENCE</scope>
</reference>
<dbReference type="AlphaFoldDB" id="A0AA36N486"/>
<organism evidence="4 5">
    <name type="scientific">Effrenium voratum</name>
    <dbReference type="NCBI Taxonomy" id="2562239"/>
    <lineage>
        <taxon>Eukaryota</taxon>
        <taxon>Sar</taxon>
        <taxon>Alveolata</taxon>
        <taxon>Dinophyceae</taxon>
        <taxon>Suessiales</taxon>
        <taxon>Symbiodiniaceae</taxon>
        <taxon>Effrenium</taxon>
    </lineage>
</organism>
<comment type="caution">
    <text evidence="4">The sequence shown here is derived from an EMBL/GenBank/DDBJ whole genome shotgun (WGS) entry which is preliminary data.</text>
</comment>
<accession>A0AA36N486</accession>
<gene>
    <name evidence="4" type="ORF">EVOR1521_LOCUS14672</name>
</gene>
<dbReference type="Proteomes" id="UP001178507">
    <property type="component" value="Unassembled WGS sequence"/>
</dbReference>
<protein>
    <submittedName>
        <fullName evidence="4">Uncharacterized protein</fullName>
    </submittedName>
</protein>
<evidence type="ECO:0000256" key="3">
    <source>
        <dbReference type="SAM" id="SignalP"/>
    </source>
</evidence>
<keyword evidence="5" id="KW-1185">Reference proteome</keyword>
<evidence type="ECO:0000313" key="5">
    <source>
        <dbReference type="Proteomes" id="UP001178507"/>
    </source>
</evidence>
<feature type="chain" id="PRO_5041215322" evidence="3">
    <location>
        <begin position="17"/>
        <end position="665"/>
    </location>
</feature>
<evidence type="ECO:0000256" key="1">
    <source>
        <dbReference type="SAM" id="Coils"/>
    </source>
</evidence>
<dbReference type="EMBL" id="CAUJNA010001779">
    <property type="protein sequence ID" value="CAJ1388938.1"/>
    <property type="molecule type" value="Genomic_DNA"/>
</dbReference>
<evidence type="ECO:0000313" key="4">
    <source>
        <dbReference type="EMBL" id="CAJ1388938.1"/>
    </source>
</evidence>
<feature type="signal peptide" evidence="3">
    <location>
        <begin position="1"/>
        <end position="16"/>
    </location>
</feature>
<proteinExistence type="predicted"/>
<keyword evidence="1" id="KW-0175">Coiled coil</keyword>
<keyword evidence="3" id="KW-0732">Signal</keyword>
<evidence type="ECO:0000256" key="2">
    <source>
        <dbReference type="SAM" id="MobiDB-lite"/>
    </source>
</evidence>
<sequence length="665" mass="73568">MKCQVILALLPVLVLAALESPAKKVVLFIQELQEEIKADMAKEKASFETFAAWCDETTKAAKENIKTAEETIESCSRRIEALSGFEAAGGAEIANAEKNVVETGKRLEEAAAMRAKEKKAFEASKEELEASLQAMTEALKEFSEDGSAFLQRRSTGALRRMLQLNIVSSKVPIQDLQLLSAFAQSGDLSLLQGAGVGGGMGQVIGVLKTTKTDFEEELKELLAEEEEKSKVHGKMMGSLQKEQSDLETFLLEQKSNNGNSAKELSEKKTLRDETTAQLKADKELLTSTEDTCKEKTYQFNDRKKLRDQELKGVKQALELLTSDDAQAAFQGSAAVSFAQLRQLRHHDQRREKALQALQATATKSRSLAVAKIAAELSTGGVFRKVIMQIDTQIGALQAEEKEDVDHKDRCLKQMAASDETLSLLEDSITKAGVKIGRMEGQAGEIQKELDTLKAEIKETGKDIVDRQESRDKEREEHLAALKHDQDALVLMDNAMEQITKFFKDNKVDVGASLIQRHQSGKPGAMPDAGFEDADYQGQKDSTKGLVAMMQMVKEDLEAEIENGKAQDTENQALYQKDYAALKELLDTQKQQQLTATKALADLKEDTEGKKEFQDDKAAEKKSEEKNKENLHADCAWVKTNFDSRREKRQAEIQGLVEAKGLLAAV</sequence>
<feature type="coiled-coil region" evidence="1">
    <location>
        <begin position="204"/>
        <end position="231"/>
    </location>
</feature>
<feature type="region of interest" description="Disordered" evidence="2">
    <location>
        <begin position="605"/>
        <end position="631"/>
    </location>
</feature>
<feature type="coiled-coil region" evidence="1">
    <location>
        <begin position="435"/>
        <end position="462"/>
    </location>
</feature>